<protein>
    <submittedName>
        <fullName evidence="2">DUF262 domain-containing protein</fullName>
    </submittedName>
</protein>
<organism evidence="2 3">
    <name type="scientific">Rasiella rasia</name>
    <dbReference type="NCBI Taxonomy" id="2744027"/>
    <lineage>
        <taxon>Bacteria</taxon>
        <taxon>Pseudomonadati</taxon>
        <taxon>Bacteroidota</taxon>
        <taxon>Flavobacteriia</taxon>
        <taxon>Flavobacteriales</taxon>
        <taxon>Flavobacteriaceae</taxon>
        <taxon>Rasiella</taxon>
    </lineage>
</organism>
<dbReference type="Proteomes" id="UP000505306">
    <property type="component" value="Chromosome"/>
</dbReference>
<keyword evidence="3" id="KW-1185">Reference proteome</keyword>
<evidence type="ECO:0000313" key="3">
    <source>
        <dbReference type="Proteomes" id="UP000505306"/>
    </source>
</evidence>
<dbReference type="AlphaFoldDB" id="A0A6G6GJC6"/>
<dbReference type="KEGG" id="mgel:G5B37_03590"/>
<accession>A0A6G6GJC6</accession>
<dbReference type="InterPro" id="IPR004919">
    <property type="entry name" value="GmrSD_N"/>
</dbReference>
<gene>
    <name evidence="2" type="ORF">G5B37_03590</name>
</gene>
<dbReference type="EMBL" id="CP049057">
    <property type="protein sequence ID" value="QIE58675.1"/>
    <property type="molecule type" value="Genomic_DNA"/>
</dbReference>
<evidence type="ECO:0000259" key="1">
    <source>
        <dbReference type="Pfam" id="PF03235"/>
    </source>
</evidence>
<feature type="domain" description="GmrSD restriction endonucleases N-terminal" evidence="1">
    <location>
        <begin position="18"/>
        <end position="220"/>
    </location>
</feature>
<dbReference type="PANTHER" id="PTHR37292:SF2">
    <property type="entry name" value="DUF262 DOMAIN-CONTAINING PROTEIN"/>
    <property type="match status" value="1"/>
</dbReference>
<reference evidence="2 3" key="1">
    <citation type="submission" date="2020-02" db="EMBL/GenBank/DDBJ databases">
        <title>Complete genome sequence of Flavobacteriaceae bacterium.</title>
        <authorList>
            <person name="Kim S.-J."/>
            <person name="Kim Y.-S."/>
            <person name="Kim K.-H."/>
        </authorList>
    </citation>
    <scope>NUCLEOTIDE SEQUENCE [LARGE SCALE GENOMIC DNA]</scope>
    <source>
        <strain evidence="2 3">RR4-40</strain>
    </source>
</reference>
<name>A0A6G6GJC6_9FLAO</name>
<proteinExistence type="predicted"/>
<dbReference type="PANTHER" id="PTHR37292">
    <property type="entry name" value="VNG6097C"/>
    <property type="match status" value="1"/>
</dbReference>
<evidence type="ECO:0000313" key="2">
    <source>
        <dbReference type="EMBL" id="QIE58675.1"/>
    </source>
</evidence>
<dbReference type="RefSeq" id="WP_164678706.1">
    <property type="nucleotide sequence ID" value="NZ_CP049057.1"/>
</dbReference>
<sequence length="533" mass="63193">MRRQIQVKPDVHRLMKFMTMIEDGRFKIPTFQRDFVWRDKEKIELFDSISKEYPIGSILLWQPLKKFSNKGRIGPYKIKHLDDTNYFYVLDGFQRLSTLFGCLINPNKTQLSYNRTVLDKHFTMFYSLDEQTFKMKRASSIIDIPVYILIDTFEFLDYIDNLRNELREDPNLTTYIERAKQLSSTLIDYQIPSIEILGGTIKDAVDIFSRINSKGVEISSDWMLSALTSNEHGFNLGELFTLLLEDLKEYNFESIKREILVQCIQNSFGKVYFDQDLEELATRSDFQSISIKTIDSIKKAVKFLFEELLIIDKKLLPYNNQLIFLTHFFNNIENPNTQQISKLKEWFWVTSYSNYFTIFSLSKIRLAFEQFMSFTENQSENAVYYDKSNHNFSTADLPKTVSSGSVRSKTYQLFLLNKSNDFNSIKSKDVETLRLTYLYKGDKKHSNLIPLIIYTKASDIDLPFEFRKSKEMSYLLEMQNVDFREKYFLNERLVQLHNHREFERVLDERLKLIEVKEREFVEDLGLTYIDLIS</sequence>
<dbReference type="Pfam" id="PF03235">
    <property type="entry name" value="GmrSD_N"/>
    <property type="match status" value="1"/>
</dbReference>